<name>A0A4S3J3Q2_9EURO</name>
<protein>
    <submittedName>
        <fullName evidence="1">Uncharacterized protein</fullName>
    </submittedName>
</protein>
<dbReference type="VEuPathDB" id="FungiDB:EYZ11_011080"/>
<dbReference type="EMBL" id="SOSA01000648">
    <property type="protein sequence ID" value="THC89479.1"/>
    <property type="molecule type" value="Genomic_DNA"/>
</dbReference>
<sequence length="16" mass="1975">MFESLNQFYVLMQLVI</sequence>
<proteinExistence type="predicted"/>
<evidence type="ECO:0000313" key="1">
    <source>
        <dbReference type="EMBL" id="THC89479.1"/>
    </source>
</evidence>
<organism evidence="1 2">
    <name type="scientific">Aspergillus tanneri</name>
    <dbReference type="NCBI Taxonomy" id="1220188"/>
    <lineage>
        <taxon>Eukaryota</taxon>
        <taxon>Fungi</taxon>
        <taxon>Dikarya</taxon>
        <taxon>Ascomycota</taxon>
        <taxon>Pezizomycotina</taxon>
        <taxon>Eurotiomycetes</taxon>
        <taxon>Eurotiomycetidae</taxon>
        <taxon>Eurotiales</taxon>
        <taxon>Aspergillaceae</taxon>
        <taxon>Aspergillus</taxon>
        <taxon>Aspergillus subgen. Circumdati</taxon>
    </lineage>
</organism>
<accession>A0A4S3J3Q2</accession>
<reference evidence="1 2" key="1">
    <citation type="submission" date="2019-03" db="EMBL/GenBank/DDBJ databases">
        <title>The genome sequence of a newly discovered highly antifungal drug resistant Aspergillus species, Aspergillus tanneri NIH 1004.</title>
        <authorList>
            <person name="Mounaud S."/>
            <person name="Singh I."/>
            <person name="Joardar V."/>
            <person name="Pakala S."/>
            <person name="Pakala S."/>
            <person name="Venepally P."/>
            <person name="Hoover J."/>
            <person name="Nierman W."/>
            <person name="Chung J."/>
            <person name="Losada L."/>
        </authorList>
    </citation>
    <scope>NUCLEOTIDE SEQUENCE [LARGE SCALE GENOMIC DNA]</scope>
    <source>
        <strain evidence="1 2">NIH1004</strain>
    </source>
</reference>
<comment type="caution">
    <text evidence="1">The sequence shown here is derived from an EMBL/GenBank/DDBJ whole genome shotgun (WGS) entry which is preliminary data.</text>
</comment>
<gene>
    <name evidence="1" type="ORF">EYZ11_011080</name>
</gene>
<dbReference type="Proteomes" id="UP000308092">
    <property type="component" value="Unassembled WGS sequence"/>
</dbReference>
<keyword evidence="2" id="KW-1185">Reference proteome</keyword>
<dbReference type="AlphaFoldDB" id="A0A4S3J3Q2"/>
<evidence type="ECO:0000313" key="2">
    <source>
        <dbReference type="Proteomes" id="UP000308092"/>
    </source>
</evidence>